<keyword evidence="9" id="KW-1185">Reference proteome</keyword>
<evidence type="ECO:0000256" key="3">
    <source>
        <dbReference type="ARBA" id="ARBA00022801"/>
    </source>
</evidence>
<dbReference type="PANTHER" id="PTHR31297:SF38">
    <property type="entry name" value="X8 DOMAIN-CONTAINING PROTEIN"/>
    <property type="match status" value="1"/>
</dbReference>
<gene>
    <name evidence="8" type="ORF">BN9_090910</name>
</gene>
<name>A0A024GNW5_9STRA</name>
<reference evidence="8 9" key="1">
    <citation type="submission" date="2012-05" db="EMBL/GenBank/DDBJ databases">
        <title>Recombination and specialization in a pathogen metapopulation.</title>
        <authorList>
            <person name="Gardiner A."/>
            <person name="Kemen E."/>
            <person name="Schultz-Larsen T."/>
            <person name="MacLean D."/>
            <person name="Van Oosterhout C."/>
            <person name="Jones J.D.G."/>
        </authorList>
    </citation>
    <scope>NUCLEOTIDE SEQUENCE [LARGE SCALE GENOMIC DNA]</scope>
    <source>
        <strain evidence="8 9">Ac Nc2</strain>
    </source>
</reference>
<keyword evidence="4 5" id="KW-0326">Glycosidase</keyword>
<dbReference type="EMBL" id="CAIX01000202">
    <property type="protein sequence ID" value="CCI48042.1"/>
    <property type="molecule type" value="Genomic_DNA"/>
</dbReference>
<sequence>MRHTHGVMLKCVCLQMILNPLPVLSERFQQMQVTTSDSRSVTSEYTLSSTKSLNEAKWRWEHEDSAVQNEESLFKTFIPNDKSKTCSPIGTDATSFNMQIRGVNLGGLFVLEPWITPTLFYQFLGTPERFGNKAPEKTALDTFTFCTALGKKEANLQLRIHWAYWLTEDDFIRLHAAGVNSVRIPVGDYMFVPYEPYIGCTDGAVEVLDQVLDLAHKYGMTVLLDIHTQIDSQNGFDNSGKTSNVKWKETHGTKPNESVSFEHWPHRVAEWMGSYDANTKTYLSINYANLLHSLDVVTAIVERYATHPAVMGIQPINEPWEYTPISILKEFYWKGYKRVKAVASNWNFVIHDSFRFTTDIWADFMRGCPGIALDTHIYQAWIKPGTQADFFANACQQKQTIFNMEKKGMPVIIGEWSLATDNCAMWLNGFNDNMVGYPKVQCAFIKCPVTSTYLGNGFPGTPLDRSKPMQGPYGLNPSGPSFGLCPVTSNTAFHQVDDKRLTLDLLRKRLNAWSEGHGWYFWNFKTELDYKWSFLDLYDRGFMPKNISDYGNDKDILSACDKEDKGEFYCHANATVKDVELEKGLSYACSSPKIDCSKLSTKYPTILERCDVAYNEYWHQHRREGATCDFDGTAYLSELNAPGK</sequence>
<dbReference type="GO" id="GO:0005576">
    <property type="term" value="C:extracellular region"/>
    <property type="evidence" value="ECO:0007669"/>
    <property type="project" value="TreeGrafter"/>
</dbReference>
<dbReference type="InterPro" id="IPR050386">
    <property type="entry name" value="Glycosyl_hydrolase_5"/>
</dbReference>
<dbReference type="InterPro" id="IPR012946">
    <property type="entry name" value="X8"/>
</dbReference>
<comment type="similarity">
    <text evidence="1 5">Belongs to the glycosyl hydrolase 5 (cellulase A) family.</text>
</comment>
<dbReference type="GO" id="GO:0009251">
    <property type="term" value="P:glucan catabolic process"/>
    <property type="evidence" value="ECO:0007669"/>
    <property type="project" value="TreeGrafter"/>
</dbReference>
<evidence type="ECO:0000256" key="6">
    <source>
        <dbReference type="SAM" id="SignalP"/>
    </source>
</evidence>
<protein>
    <recommendedName>
        <fullName evidence="7">X8 domain-containing protein</fullName>
    </recommendedName>
</protein>
<dbReference type="Gene3D" id="3.20.20.80">
    <property type="entry name" value="Glycosidases"/>
    <property type="match status" value="1"/>
</dbReference>
<evidence type="ECO:0000313" key="8">
    <source>
        <dbReference type="EMBL" id="CCI48042.1"/>
    </source>
</evidence>
<proteinExistence type="inferred from homology"/>
<dbReference type="PANTHER" id="PTHR31297">
    <property type="entry name" value="GLUCAN ENDO-1,6-BETA-GLUCOSIDASE B"/>
    <property type="match status" value="1"/>
</dbReference>
<dbReference type="Pfam" id="PF07983">
    <property type="entry name" value="X8"/>
    <property type="match status" value="1"/>
</dbReference>
<dbReference type="AlphaFoldDB" id="A0A024GNW5"/>
<dbReference type="SMART" id="SM00768">
    <property type="entry name" value="X8"/>
    <property type="match status" value="1"/>
</dbReference>
<dbReference type="GO" id="GO:0009986">
    <property type="term" value="C:cell surface"/>
    <property type="evidence" value="ECO:0007669"/>
    <property type="project" value="TreeGrafter"/>
</dbReference>
<evidence type="ECO:0000256" key="4">
    <source>
        <dbReference type="ARBA" id="ARBA00023295"/>
    </source>
</evidence>
<keyword evidence="2 6" id="KW-0732">Signal</keyword>
<comment type="caution">
    <text evidence="8">The sequence shown here is derived from an EMBL/GenBank/DDBJ whole genome shotgun (WGS) entry which is preliminary data.</text>
</comment>
<dbReference type="STRING" id="65357.A0A024GNW5"/>
<keyword evidence="3 5" id="KW-0378">Hydrolase</keyword>
<evidence type="ECO:0000313" key="9">
    <source>
        <dbReference type="Proteomes" id="UP000053237"/>
    </source>
</evidence>
<dbReference type="InParanoid" id="A0A024GNW5"/>
<dbReference type="InterPro" id="IPR001547">
    <property type="entry name" value="Glyco_hydro_5"/>
</dbReference>
<dbReference type="OrthoDB" id="417697at2759"/>
<dbReference type="Proteomes" id="UP000053237">
    <property type="component" value="Unassembled WGS sequence"/>
</dbReference>
<evidence type="ECO:0000256" key="2">
    <source>
        <dbReference type="ARBA" id="ARBA00022729"/>
    </source>
</evidence>
<dbReference type="Pfam" id="PF00150">
    <property type="entry name" value="Cellulase"/>
    <property type="match status" value="1"/>
</dbReference>
<dbReference type="InterPro" id="IPR017853">
    <property type="entry name" value="GH"/>
</dbReference>
<dbReference type="SUPFAM" id="SSF51445">
    <property type="entry name" value="(Trans)glycosidases"/>
    <property type="match status" value="1"/>
</dbReference>
<evidence type="ECO:0000256" key="1">
    <source>
        <dbReference type="ARBA" id="ARBA00005641"/>
    </source>
</evidence>
<feature type="chain" id="PRO_5001532550" description="X8 domain-containing protein" evidence="6">
    <location>
        <begin position="26"/>
        <end position="644"/>
    </location>
</feature>
<feature type="domain" description="X8" evidence="7">
    <location>
        <begin position="568"/>
        <end position="644"/>
    </location>
</feature>
<feature type="signal peptide" evidence="6">
    <location>
        <begin position="1"/>
        <end position="25"/>
    </location>
</feature>
<accession>A0A024GNW5</accession>
<organism evidence="8 9">
    <name type="scientific">Albugo candida</name>
    <dbReference type="NCBI Taxonomy" id="65357"/>
    <lineage>
        <taxon>Eukaryota</taxon>
        <taxon>Sar</taxon>
        <taxon>Stramenopiles</taxon>
        <taxon>Oomycota</taxon>
        <taxon>Peronosporomycetes</taxon>
        <taxon>Albuginales</taxon>
        <taxon>Albuginaceae</taxon>
        <taxon>Albugo</taxon>
    </lineage>
</organism>
<dbReference type="GO" id="GO:0008422">
    <property type="term" value="F:beta-glucosidase activity"/>
    <property type="evidence" value="ECO:0007669"/>
    <property type="project" value="TreeGrafter"/>
</dbReference>
<evidence type="ECO:0000259" key="7">
    <source>
        <dbReference type="SMART" id="SM00768"/>
    </source>
</evidence>
<evidence type="ECO:0000256" key="5">
    <source>
        <dbReference type="RuleBase" id="RU361153"/>
    </source>
</evidence>